<evidence type="ECO:0000313" key="2">
    <source>
        <dbReference type="Proteomes" id="UP000765509"/>
    </source>
</evidence>
<dbReference type="InterPro" id="IPR043502">
    <property type="entry name" value="DNA/RNA_pol_sf"/>
</dbReference>
<reference evidence="1" key="1">
    <citation type="submission" date="2021-03" db="EMBL/GenBank/DDBJ databases">
        <title>Draft genome sequence of rust myrtle Austropuccinia psidii MF-1, a brazilian biotype.</title>
        <authorList>
            <person name="Quecine M.C."/>
            <person name="Pachon D.M.R."/>
            <person name="Bonatelli M.L."/>
            <person name="Correr F.H."/>
            <person name="Franceschini L.M."/>
            <person name="Leite T.F."/>
            <person name="Margarido G.R.A."/>
            <person name="Almeida C.A."/>
            <person name="Ferrarezi J.A."/>
            <person name="Labate C.A."/>
        </authorList>
    </citation>
    <scope>NUCLEOTIDE SEQUENCE</scope>
    <source>
        <strain evidence="1">MF-1</strain>
    </source>
</reference>
<name>A0A9Q3Q5P2_9BASI</name>
<evidence type="ECO:0000313" key="1">
    <source>
        <dbReference type="EMBL" id="MBW0586174.1"/>
    </source>
</evidence>
<proteinExistence type="predicted"/>
<keyword evidence="2" id="KW-1185">Reference proteome</keyword>
<comment type="caution">
    <text evidence="1">The sequence shown here is derived from an EMBL/GenBank/DDBJ whole genome shotgun (WGS) entry which is preliminary data.</text>
</comment>
<dbReference type="SUPFAM" id="SSF56672">
    <property type="entry name" value="DNA/RNA polymerases"/>
    <property type="match status" value="1"/>
</dbReference>
<dbReference type="AlphaFoldDB" id="A0A9Q3Q5P2"/>
<sequence>MPFGIMNAPAHFQRMMDTIFQEEILEGWMVVYHQGESRVNRRRLTSRQANVKQDKSRAHVKRTSSTRHTLVLHQIL</sequence>
<dbReference type="Gene3D" id="3.30.70.270">
    <property type="match status" value="1"/>
</dbReference>
<dbReference type="Proteomes" id="UP000765509">
    <property type="component" value="Unassembled WGS sequence"/>
</dbReference>
<dbReference type="InterPro" id="IPR043128">
    <property type="entry name" value="Rev_trsase/Diguanyl_cyclase"/>
</dbReference>
<dbReference type="OrthoDB" id="3250101at2759"/>
<gene>
    <name evidence="1" type="ORF">O181_125889</name>
</gene>
<protein>
    <submittedName>
        <fullName evidence="1">Uncharacterized protein</fullName>
    </submittedName>
</protein>
<dbReference type="EMBL" id="AVOT02123108">
    <property type="protein sequence ID" value="MBW0586174.1"/>
    <property type="molecule type" value="Genomic_DNA"/>
</dbReference>
<organism evidence="1 2">
    <name type="scientific">Austropuccinia psidii MF-1</name>
    <dbReference type="NCBI Taxonomy" id="1389203"/>
    <lineage>
        <taxon>Eukaryota</taxon>
        <taxon>Fungi</taxon>
        <taxon>Dikarya</taxon>
        <taxon>Basidiomycota</taxon>
        <taxon>Pucciniomycotina</taxon>
        <taxon>Pucciniomycetes</taxon>
        <taxon>Pucciniales</taxon>
        <taxon>Sphaerophragmiaceae</taxon>
        <taxon>Austropuccinia</taxon>
    </lineage>
</organism>
<accession>A0A9Q3Q5P2</accession>